<evidence type="ECO:0000313" key="2">
    <source>
        <dbReference type="Proteomes" id="UP000571018"/>
    </source>
</evidence>
<sequence>MFNLGGVTIIPTHLPGQTSGIIGFLIPELRTAILGAACANPTIMNQDSSGTVESYREGLFNLNQHRSEFNSVLTPHSNFGEPSLLVDHNLYWTELILLNKDDGFRIRLGGKESFVSRNKRFFHQQGYSGNIIY</sequence>
<reference evidence="1 2" key="1">
    <citation type="submission" date="2020-06" db="EMBL/GenBank/DDBJ databases">
        <title>Reclassification of Facklamia ignava, Facklamia soureckii and Facklami tabacinasalis as Falseniella iganva gen. nov., comb. nov., Hutsoniella ignava gen. nov., comb. nov., and Ruoffia tabacinasalis gen. nov., comb. nov and description of Ruoffia haltotolerans sp. nov., isolated from hypersaline Inland Sea of Qatar.</title>
        <authorList>
            <person name="Fotedar R."/>
            <person name="Sankaranarayanan K."/>
            <person name="Lawson P."/>
            <person name="Caldwell M."/>
            <person name="Zeyara A."/>
            <person name="Al Malki A."/>
            <person name="Ali M."/>
        </authorList>
    </citation>
    <scope>NUCLEOTIDE SEQUENCE [LARGE SCALE GENOMIC DNA]</scope>
    <source>
        <strain evidence="1 2">INB8</strain>
    </source>
</reference>
<accession>A0A839A3W0</accession>
<name>A0A839A3W0_9LACT</name>
<protein>
    <submittedName>
        <fullName evidence="1">Uncharacterized protein</fullName>
    </submittedName>
</protein>
<proteinExistence type="predicted"/>
<comment type="caution">
    <text evidence="1">The sequence shown here is derived from an EMBL/GenBank/DDBJ whole genome shotgun (WGS) entry which is preliminary data.</text>
</comment>
<dbReference type="Proteomes" id="UP000571018">
    <property type="component" value="Unassembled WGS sequence"/>
</dbReference>
<gene>
    <name evidence="1" type="ORF">HW423_02685</name>
</gene>
<dbReference type="EMBL" id="JACAOA010000005">
    <property type="protein sequence ID" value="MBA5728687.1"/>
    <property type="molecule type" value="Genomic_DNA"/>
</dbReference>
<organism evidence="1 2">
    <name type="scientific">Ruoffia halotolerans</name>
    <dbReference type="NCBI Taxonomy" id="2748684"/>
    <lineage>
        <taxon>Bacteria</taxon>
        <taxon>Bacillati</taxon>
        <taxon>Bacillota</taxon>
        <taxon>Bacilli</taxon>
        <taxon>Lactobacillales</taxon>
        <taxon>Aerococcaceae</taxon>
        <taxon>Ruoffia</taxon>
    </lineage>
</organism>
<keyword evidence="2" id="KW-1185">Reference proteome</keyword>
<dbReference type="AlphaFoldDB" id="A0A839A3W0"/>
<evidence type="ECO:0000313" key="1">
    <source>
        <dbReference type="EMBL" id="MBA5728687.1"/>
    </source>
</evidence>